<evidence type="ECO:0000313" key="3">
    <source>
        <dbReference type="Proteomes" id="UP000635606"/>
    </source>
</evidence>
<feature type="region of interest" description="Disordered" evidence="1">
    <location>
        <begin position="35"/>
        <end position="64"/>
    </location>
</feature>
<accession>A0A8J4A7F9</accession>
<reference evidence="2" key="1">
    <citation type="submission" date="2021-01" db="EMBL/GenBank/DDBJ databases">
        <title>Whole genome shotgun sequence of Virgisporangium ochraceum NBRC 16418.</title>
        <authorList>
            <person name="Komaki H."/>
            <person name="Tamura T."/>
        </authorList>
    </citation>
    <scope>NUCLEOTIDE SEQUENCE</scope>
    <source>
        <strain evidence="2">NBRC 16418</strain>
    </source>
</reference>
<evidence type="ECO:0000313" key="2">
    <source>
        <dbReference type="EMBL" id="GIJ75285.1"/>
    </source>
</evidence>
<name>A0A8J4A7F9_9ACTN</name>
<sequence>MWAWLGLLTMVSVAQAHGTIGHVDRGRSLMVEPIPARQSRPGSHRSNVTGVLTSPSGRRAATQA</sequence>
<evidence type="ECO:0000256" key="1">
    <source>
        <dbReference type="SAM" id="MobiDB-lite"/>
    </source>
</evidence>
<comment type="caution">
    <text evidence="2">The sequence shown here is derived from an EMBL/GenBank/DDBJ whole genome shotgun (WGS) entry which is preliminary data.</text>
</comment>
<keyword evidence="3" id="KW-1185">Reference proteome</keyword>
<proteinExistence type="predicted"/>
<protein>
    <submittedName>
        <fullName evidence="2">Uncharacterized protein</fullName>
    </submittedName>
</protein>
<feature type="compositionally biased region" description="Polar residues" evidence="1">
    <location>
        <begin position="40"/>
        <end position="64"/>
    </location>
</feature>
<organism evidence="2 3">
    <name type="scientific">Virgisporangium ochraceum</name>
    <dbReference type="NCBI Taxonomy" id="65505"/>
    <lineage>
        <taxon>Bacteria</taxon>
        <taxon>Bacillati</taxon>
        <taxon>Actinomycetota</taxon>
        <taxon>Actinomycetes</taxon>
        <taxon>Micromonosporales</taxon>
        <taxon>Micromonosporaceae</taxon>
        <taxon>Virgisporangium</taxon>
    </lineage>
</organism>
<dbReference type="AlphaFoldDB" id="A0A8J4A7F9"/>
<gene>
    <name evidence="2" type="ORF">Voc01_102020</name>
</gene>
<dbReference type="EMBL" id="BOPH01000152">
    <property type="protein sequence ID" value="GIJ75285.1"/>
    <property type="molecule type" value="Genomic_DNA"/>
</dbReference>
<dbReference type="Proteomes" id="UP000635606">
    <property type="component" value="Unassembled WGS sequence"/>
</dbReference>